<proteinExistence type="predicted"/>
<dbReference type="AlphaFoldDB" id="A0A2N6QU68"/>
<sequence>MSLLAKSYDFVFHPHINHLFQQRIEPIKQIRLFEINERQRSSNQTSLANTCSMFMSVDLLSFAERLRSLPCLLYTLHLLHLLLNNIALQ</sequence>
<accession>A0A2N6QU68</accession>
<reference evidence="1 2" key="1">
    <citation type="submission" date="2017-09" db="EMBL/GenBank/DDBJ databases">
        <title>Bacterial strain isolated from the female urinary microbiota.</title>
        <authorList>
            <person name="Thomas-White K."/>
            <person name="Kumar N."/>
            <person name="Forster S."/>
            <person name="Putonti C."/>
            <person name="Lawley T."/>
            <person name="Wolfe A.J."/>
        </authorList>
    </citation>
    <scope>NUCLEOTIDE SEQUENCE [LARGE SCALE GENOMIC DNA]</scope>
    <source>
        <strain evidence="1 2">UMB0536</strain>
    </source>
</reference>
<evidence type="ECO:0000313" key="1">
    <source>
        <dbReference type="EMBL" id="PMC25592.1"/>
    </source>
</evidence>
<name>A0A2N6QU68_9BACT</name>
<dbReference type="Proteomes" id="UP000235564">
    <property type="component" value="Unassembled WGS sequence"/>
</dbReference>
<comment type="caution">
    <text evidence="1">The sequence shown here is derived from an EMBL/GenBank/DDBJ whole genome shotgun (WGS) entry which is preliminary data.</text>
</comment>
<dbReference type="EMBL" id="PNGJ01000001">
    <property type="protein sequence ID" value="PMC25592.1"/>
    <property type="molecule type" value="Genomic_DNA"/>
</dbReference>
<organism evidence="1 2">
    <name type="scientific">Hoylesella buccalis</name>
    <dbReference type="NCBI Taxonomy" id="28127"/>
    <lineage>
        <taxon>Bacteria</taxon>
        <taxon>Pseudomonadati</taxon>
        <taxon>Bacteroidota</taxon>
        <taxon>Bacteroidia</taxon>
        <taxon>Bacteroidales</taxon>
        <taxon>Prevotellaceae</taxon>
        <taxon>Hoylesella</taxon>
    </lineage>
</organism>
<gene>
    <name evidence="1" type="ORF">CJ231_02145</name>
</gene>
<protein>
    <submittedName>
        <fullName evidence="1">Uncharacterized protein</fullName>
    </submittedName>
</protein>
<evidence type="ECO:0000313" key="2">
    <source>
        <dbReference type="Proteomes" id="UP000235564"/>
    </source>
</evidence>